<dbReference type="AlphaFoldDB" id="A0A7N2L2Q8"/>
<name>A0A7N2L2Q8_QUELO</name>
<evidence type="ECO:0000313" key="1">
    <source>
        <dbReference type="EnsemblPlants" id="QL02p102610:mrna:CDS:1"/>
    </source>
</evidence>
<dbReference type="EnsemblPlants" id="QL02p102610:mrna">
    <property type="protein sequence ID" value="QL02p102610:mrna:CDS:1"/>
    <property type="gene ID" value="QL02p102610"/>
</dbReference>
<dbReference type="Gramene" id="QL02p102610:mrna">
    <property type="protein sequence ID" value="QL02p102610:mrna:CDS:1"/>
    <property type="gene ID" value="QL02p102610"/>
</dbReference>
<accession>A0A7N2L2Q8</accession>
<evidence type="ECO:0008006" key="3">
    <source>
        <dbReference type="Google" id="ProtNLM"/>
    </source>
</evidence>
<keyword evidence="2" id="KW-1185">Reference proteome</keyword>
<reference evidence="2" key="1">
    <citation type="journal article" date="2016" name="G3 (Bethesda)">
        <title>First Draft Assembly and Annotation of the Genome of a California Endemic Oak Quercus lobata Nee (Fagaceae).</title>
        <authorList>
            <person name="Sork V.L."/>
            <person name="Fitz-Gibbon S.T."/>
            <person name="Puiu D."/>
            <person name="Crepeau M."/>
            <person name="Gugger P.F."/>
            <person name="Sherman R."/>
            <person name="Stevens K."/>
            <person name="Langley C.H."/>
            <person name="Pellegrini M."/>
            <person name="Salzberg S.L."/>
        </authorList>
    </citation>
    <scope>NUCLEOTIDE SEQUENCE [LARGE SCALE GENOMIC DNA]</scope>
    <source>
        <strain evidence="2">cv. SW786</strain>
    </source>
</reference>
<proteinExistence type="predicted"/>
<organism evidence="1 2">
    <name type="scientific">Quercus lobata</name>
    <name type="common">Valley oak</name>
    <dbReference type="NCBI Taxonomy" id="97700"/>
    <lineage>
        <taxon>Eukaryota</taxon>
        <taxon>Viridiplantae</taxon>
        <taxon>Streptophyta</taxon>
        <taxon>Embryophyta</taxon>
        <taxon>Tracheophyta</taxon>
        <taxon>Spermatophyta</taxon>
        <taxon>Magnoliopsida</taxon>
        <taxon>eudicotyledons</taxon>
        <taxon>Gunneridae</taxon>
        <taxon>Pentapetalae</taxon>
        <taxon>rosids</taxon>
        <taxon>fabids</taxon>
        <taxon>Fagales</taxon>
        <taxon>Fagaceae</taxon>
        <taxon>Quercus</taxon>
    </lineage>
</organism>
<dbReference type="Proteomes" id="UP000594261">
    <property type="component" value="Chromosome 2"/>
</dbReference>
<evidence type="ECO:0000313" key="2">
    <source>
        <dbReference type="Proteomes" id="UP000594261"/>
    </source>
</evidence>
<dbReference type="InParanoid" id="A0A7N2L2Q8"/>
<protein>
    <recommendedName>
        <fullName evidence="3">RNase H type-1 domain-containing protein</fullName>
    </recommendedName>
</protein>
<sequence length="266" mass="30749">MCEQEDETLDHLFLKCPFARALWFGSPRNIRSDTIPSIRQWLISILEKYKAGNEQEDNVLTDISATLWVIWTYRNMVLFENKAVDIQQAISSTSYFMTEWKIELDEYLQIGSTPTETTGNQSTCRTQNWQAIIIVDIKKRSREAIWNGGAFVIKNRLGQSVRKGCYSWHSSNDETNLLSTIREALYEAWKQGFREVILFLQSNHGVKLIQTHCLTSLENVPLMEDIATLQKMFKHIHVQVAPLLVLQEVQGLADMATVCFTRLTWI</sequence>
<reference evidence="1" key="2">
    <citation type="submission" date="2021-01" db="UniProtKB">
        <authorList>
            <consortium name="EnsemblPlants"/>
        </authorList>
    </citation>
    <scope>IDENTIFICATION</scope>
</reference>